<evidence type="ECO:0000313" key="7">
    <source>
        <dbReference type="Proteomes" id="UP000000692"/>
    </source>
</evidence>
<dbReference type="InterPro" id="IPR050129">
    <property type="entry name" value="Zn_alcohol_dh"/>
</dbReference>
<reference evidence="6 7" key="1">
    <citation type="journal article" date="2011" name="J. Bacteriol.">
        <title>Complete genome sequence of the industrial strain Ketogulonicigenium vulgare WSH-001.</title>
        <authorList>
            <person name="Liu L."/>
            <person name="Li Y."/>
            <person name="Zhang J."/>
            <person name="Zhou Z."/>
            <person name="Liu J."/>
            <person name="Li X."/>
            <person name="Zhou J."/>
            <person name="Du G."/>
            <person name="Wang L."/>
            <person name="Chen J."/>
        </authorList>
    </citation>
    <scope>NUCLEOTIDE SEQUENCE [LARGE SCALE GENOMIC DNA]</scope>
    <source>
        <strain evidence="6 7">WSH-001</strain>
    </source>
</reference>
<dbReference type="InterPro" id="IPR011032">
    <property type="entry name" value="GroES-like_sf"/>
</dbReference>
<sequence>MKAVFYTGDKSFELREIARPDPAAGEVEIAVAYNGICGTDLHAYHGAMDARIGHNRVLGHEMSGRVARLGAGVTGLAVGQPVVIRPLKPCGDCPACNAGLSHICHKLKFLGLDTDGALQDYWSVPAYAVHPLPETVPLDHAALAEPVAVAAHDVRRSRLAAGEFALVIGGGPIGLLIAMVARHAGARVLISEVNPLRIGIAQEMGFDVVNPREANVIDTVNAATGQKGADVVFEVSGTVAGVELMTDVAASRGRICMVAIHTTRPQVDLFRFFWRELELIGARVYEAEDFDTAIDLIATGVVDAGRMITDVQDLSQVGAAFAALDGNAKAMKSLIRISG</sequence>
<dbReference type="Gene3D" id="3.40.50.720">
    <property type="entry name" value="NAD(P)-binding Rossmann-like Domain"/>
    <property type="match status" value="1"/>
</dbReference>
<dbReference type="PROSITE" id="PS00059">
    <property type="entry name" value="ADH_ZINC"/>
    <property type="match status" value="1"/>
</dbReference>
<dbReference type="EMBL" id="CP002018">
    <property type="protein sequence ID" value="AEM42337.1"/>
    <property type="molecule type" value="Genomic_DNA"/>
</dbReference>
<protein>
    <submittedName>
        <fullName evidence="6">Alcohol dehydrogenase GroES-like protein</fullName>
        <ecNumber evidence="6">1.1.1.1</ecNumber>
    </submittedName>
</protein>
<dbReference type="Pfam" id="PF08240">
    <property type="entry name" value="ADH_N"/>
    <property type="match status" value="1"/>
</dbReference>
<keyword evidence="3 6" id="KW-0560">Oxidoreductase</keyword>
<evidence type="ECO:0000256" key="4">
    <source>
        <dbReference type="RuleBase" id="RU361277"/>
    </source>
</evidence>
<proteinExistence type="inferred from homology"/>
<dbReference type="InterPro" id="IPR013154">
    <property type="entry name" value="ADH-like_N"/>
</dbReference>
<dbReference type="SUPFAM" id="SSF51735">
    <property type="entry name" value="NAD(P)-binding Rossmann-fold domains"/>
    <property type="match status" value="1"/>
</dbReference>
<dbReference type="GO" id="GO:0004022">
    <property type="term" value="F:alcohol dehydrogenase (NAD+) activity"/>
    <property type="evidence" value="ECO:0007669"/>
    <property type="project" value="UniProtKB-EC"/>
</dbReference>
<name>F9Y851_KETVW</name>
<keyword evidence="2 4" id="KW-0862">Zinc</keyword>
<dbReference type="PATRIC" id="fig|759362.5.peg.2609"/>
<dbReference type="OrthoDB" id="9809185at2"/>
<dbReference type="KEGG" id="kvl:KVU_2498"/>
<evidence type="ECO:0000256" key="3">
    <source>
        <dbReference type="ARBA" id="ARBA00023002"/>
    </source>
</evidence>
<evidence type="ECO:0000256" key="1">
    <source>
        <dbReference type="ARBA" id="ARBA00022723"/>
    </source>
</evidence>
<evidence type="ECO:0000256" key="2">
    <source>
        <dbReference type="ARBA" id="ARBA00022833"/>
    </source>
</evidence>
<evidence type="ECO:0000313" key="6">
    <source>
        <dbReference type="EMBL" id="AEM42337.1"/>
    </source>
</evidence>
<gene>
    <name evidence="6" type="ordered locus">KVU_2498</name>
</gene>
<dbReference type="InterPro" id="IPR020843">
    <property type="entry name" value="ER"/>
</dbReference>
<keyword evidence="7" id="KW-1185">Reference proteome</keyword>
<dbReference type="PANTHER" id="PTHR43401:SF2">
    <property type="entry name" value="L-THREONINE 3-DEHYDROGENASE"/>
    <property type="match status" value="1"/>
</dbReference>
<dbReference type="AlphaFoldDB" id="F9Y851"/>
<organism evidence="6 7">
    <name type="scientific">Ketogulonicigenium vulgare (strain WSH-001)</name>
    <dbReference type="NCBI Taxonomy" id="759362"/>
    <lineage>
        <taxon>Bacteria</taxon>
        <taxon>Pseudomonadati</taxon>
        <taxon>Pseudomonadota</taxon>
        <taxon>Alphaproteobacteria</taxon>
        <taxon>Rhodobacterales</taxon>
        <taxon>Roseobacteraceae</taxon>
        <taxon>Ketogulonicigenium</taxon>
    </lineage>
</organism>
<comment type="similarity">
    <text evidence="4">Belongs to the zinc-containing alcohol dehydrogenase family.</text>
</comment>
<dbReference type="EC" id="1.1.1.1" evidence="6"/>
<accession>F9Y851</accession>
<dbReference type="Gene3D" id="3.90.180.10">
    <property type="entry name" value="Medium-chain alcohol dehydrogenases, catalytic domain"/>
    <property type="match status" value="1"/>
</dbReference>
<dbReference type="Pfam" id="PF00107">
    <property type="entry name" value="ADH_zinc_N"/>
    <property type="match status" value="1"/>
</dbReference>
<comment type="cofactor">
    <cofactor evidence="4">
        <name>Zn(2+)</name>
        <dbReference type="ChEBI" id="CHEBI:29105"/>
    </cofactor>
</comment>
<dbReference type="HOGENOM" id="CLU_026673_11_0_5"/>
<dbReference type="RefSeq" id="WP_013383135.1">
    <property type="nucleotide sequence ID" value="NC_017384.1"/>
</dbReference>
<dbReference type="InterPro" id="IPR036291">
    <property type="entry name" value="NAD(P)-bd_dom_sf"/>
</dbReference>
<dbReference type="Proteomes" id="UP000000692">
    <property type="component" value="Chromosome"/>
</dbReference>
<dbReference type="InterPro" id="IPR002328">
    <property type="entry name" value="ADH_Zn_CS"/>
</dbReference>
<dbReference type="GO" id="GO:0008270">
    <property type="term" value="F:zinc ion binding"/>
    <property type="evidence" value="ECO:0007669"/>
    <property type="project" value="InterPro"/>
</dbReference>
<dbReference type="eggNOG" id="COG1063">
    <property type="taxonomic scope" value="Bacteria"/>
</dbReference>
<keyword evidence="1 4" id="KW-0479">Metal-binding</keyword>
<dbReference type="SMART" id="SM00829">
    <property type="entry name" value="PKS_ER"/>
    <property type="match status" value="1"/>
</dbReference>
<dbReference type="PANTHER" id="PTHR43401">
    <property type="entry name" value="L-THREONINE 3-DEHYDROGENASE"/>
    <property type="match status" value="1"/>
</dbReference>
<feature type="domain" description="Enoyl reductase (ER)" evidence="5">
    <location>
        <begin position="8"/>
        <end position="302"/>
    </location>
</feature>
<dbReference type="InterPro" id="IPR013149">
    <property type="entry name" value="ADH-like_C"/>
</dbReference>
<evidence type="ECO:0000259" key="5">
    <source>
        <dbReference type="SMART" id="SM00829"/>
    </source>
</evidence>
<dbReference type="SUPFAM" id="SSF50129">
    <property type="entry name" value="GroES-like"/>
    <property type="match status" value="1"/>
</dbReference>